<dbReference type="InterPro" id="IPR003772">
    <property type="entry name" value="YceD"/>
</dbReference>
<evidence type="ECO:0008006" key="3">
    <source>
        <dbReference type="Google" id="ProtNLM"/>
    </source>
</evidence>
<name>A0A212J6H7_9BACT</name>
<feature type="region of interest" description="Disordered" evidence="1">
    <location>
        <begin position="143"/>
        <end position="192"/>
    </location>
</feature>
<gene>
    <name evidence="2" type="ORF">KL86DYS1_11287</name>
</gene>
<evidence type="ECO:0000256" key="1">
    <source>
        <dbReference type="SAM" id="MobiDB-lite"/>
    </source>
</evidence>
<feature type="compositionally biased region" description="Basic and acidic residues" evidence="1">
    <location>
        <begin position="179"/>
        <end position="192"/>
    </location>
</feature>
<protein>
    <recommendedName>
        <fullName evidence="3">DUF177 domain-containing protein</fullName>
    </recommendedName>
</protein>
<dbReference type="RefSeq" id="WP_296939155.1">
    <property type="nucleotide sequence ID" value="NZ_LT599032.1"/>
</dbReference>
<dbReference type="EMBL" id="FLUM01000001">
    <property type="protein sequence ID" value="SBV95033.1"/>
    <property type="molecule type" value="Genomic_DNA"/>
</dbReference>
<dbReference type="AlphaFoldDB" id="A0A212J6H7"/>
<evidence type="ECO:0000313" key="2">
    <source>
        <dbReference type="EMBL" id="SBV95033.1"/>
    </source>
</evidence>
<dbReference type="Pfam" id="PF02620">
    <property type="entry name" value="YceD"/>
    <property type="match status" value="1"/>
</dbReference>
<accession>A0A212J6H7</accession>
<feature type="compositionally biased region" description="Acidic residues" evidence="1">
    <location>
        <begin position="157"/>
        <end position="175"/>
    </location>
</feature>
<sequence>MGKFSLYNIPLRGLSEGKHEFKYDLDKSFFALIDDGTADVKKGDLKVVVSLKKTSVTFELNFDITGTVHVPCDRCLDDISMDVDTKNKLIVKFGKEYSEESDEIVIIPEEDGEINIAWFLYEFIILSLPAKKVHPPGTCNKAMSSKLNKHRAKSTDDDSDDDSDDDISLDEDDSSFTDSRWDGLKDVPVDED</sequence>
<proteinExistence type="predicted"/>
<organism evidence="2">
    <name type="scientific">uncultured Dysgonomonas sp</name>
    <dbReference type="NCBI Taxonomy" id="206096"/>
    <lineage>
        <taxon>Bacteria</taxon>
        <taxon>Pseudomonadati</taxon>
        <taxon>Bacteroidota</taxon>
        <taxon>Bacteroidia</taxon>
        <taxon>Bacteroidales</taxon>
        <taxon>Dysgonomonadaceae</taxon>
        <taxon>Dysgonomonas</taxon>
        <taxon>environmental samples</taxon>
    </lineage>
</organism>
<reference evidence="2" key="1">
    <citation type="submission" date="2016-04" db="EMBL/GenBank/DDBJ databases">
        <authorList>
            <person name="Evans L.H."/>
            <person name="Alamgir A."/>
            <person name="Owens N."/>
            <person name="Weber N.D."/>
            <person name="Virtaneva K."/>
            <person name="Barbian K."/>
            <person name="Babar A."/>
            <person name="Rosenke K."/>
        </authorList>
    </citation>
    <scope>NUCLEOTIDE SEQUENCE</scope>
    <source>
        <strain evidence="2">86-1</strain>
    </source>
</reference>